<evidence type="ECO:0000256" key="1">
    <source>
        <dbReference type="ARBA" id="ARBA00004141"/>
    </source>
</evidence>
<evidence type="ECO:0000259" key="6">
    <source>
        <dbReference type="Pfam" id="PF07291"/>
    </source>
</evidence>
<keyword evidence="3 5" id="KW-1133">Transmembrane helix</keyword>
<name>A0ABV5LXB7_9ACTN</name>
<keyword evidence="8" id="KW-1185">Reference proteome</keyword>
<keyword evidence="4 5" id="KW-0472">Membrane</keyword>
<evidence type="ECO:0000256" key="5">
    <source>
        <dbReference type="SAM" id="Phobius"/>
    </source>
</evidence>
<dbReference type="InterPro" id="IPR009908">
    <property type="entry name" value="Methylamine_util_MauE"/>
</dbReference>
<dbReference type="Proteomes" id="UP001589748">
    <property type="component" value="Unassembled WGS sequence"/>
</dbReference>
<reference evidence="7 8" key="1">
    <citation type="submission" date="2024-09" db="EMBL/GenBank/DDBJ databases">
        <authorList>
            <person name="Sun Q."/>
            <person name="Mori K."/>
        </authorList>
    </citation>
    <scope>NUCLEOTIDE SEQUENCE [LARGE SCALE GENOMIC DNA]</scope>
    <source>
        <strain evidence="7 8">TISTR 1856</strain>
    </source>
</reference>
<evidence type="ECO:0000256" key="4">
    <source>
        <dbReference type="ARBA" id="ARBA00023136"/>
    </source>
</evidence>
<proteinExistence type="predicted"/>
<feature type="transmembrane region" description="Helical" evidence="5">
    <location>
        <begin position="50"/>
        <end position="74"/>
    </location>
</feature>
<dbReference type="EMBL" id="JBHMDM010000009">
    <property type="protein sequence ID" value="MFB9378738.1"/>
    <property type="molecule type" value="Genomic_DNA"/>
</dbReference>
<evidence type="ECO:0000313" key="7">
    <source>
        <dbReference type="EMBL" id="MFB9378738.1"/>
    </source>
</evidence>
<comment type="subcellular location">
    <subcellularLocation>
        <location evidence="1">Membrane</location>
        <topology evidence="1">Multi-pass membrane protein</topology>
    </subcellularLocation>
</comment>
<sequence>MAVPVLVGIVVLAVAGIAKIRRPGPTAVALRREGVPVGPGGVRVLGAAEIALAVACLAPLPGAVLLLAVAYLGFSAFVARGLARPGGTALGCGCFGRDDVPLTRAHLGLTLVLAASAAAAWATGWAGLGPLLAAGPAVLTLALLTLVGSGLALLVLVDLPRLRTRSSS</sequence>
<gene>
    <name evidence="7" type="ORF">ACFFVI_17385</name>
</gene>
<feature type="transmembrane region" description="Helical" evidence="5">
    <location>
        <begin position="107"/>
        <end position="128"/>
    </location>
</feature>
<feature type="transmembrane region" description="Helical" evidence="5">
    <location>
        <begin position="134"/>
        <end position="157"/>
    </location>
</feature>
<accession>A0ABV5LXB7</accession>
<protein>
    <submittedName>
        <fullName evidence="7">MauE/DoxX family redox-associated membrane protein</fullName>
    </submittedName>
</protein>
<keyword evidence="2 5" id="KW-0812">Transmembrane</keyword>
<evidence type="ECO:0000256" key="3">
    <source>
        <dbReference type="ARBA" id="ARBA00022989"/>
    </source>
</evidence>
<comment type="caution">
    <text evidence="7">The sequence shown here is derived from an EMBL/GenBank/DDBJ whole genome shotgun (WGS) entry which is preliminary data.</text>
</comment>
<dbReference type="RefSeq" id="WP_380139471.1">
    <property type="nucleotide sequence ID" value="NZ_JBHLUI010000011.1"/>
</dbReference>
<dbReference type="Pfam" id="PF07291">
    <property type="entry name" value="MauE"/>
    <property type="match status" value="1"/>
</dbReference>
<evidence type="ECO:0000256" key="2">
    <source>
        <dbReference type="ARBA" id="ARBA00022692"/>
    </source>
</evidence>
<feature type="domain" description="Methylamine utilisation protein MauE" evidence="6">
    <location>
        <begin position="3"/>
        <end position="121"/>
    </location>
</feature>
<organism evidence="7 8">
    <name type="scientific">Kineococcus gynurae</name>
    <dbReference type="NCBI Taxonomy" id="452979"/>
    <lineage>
        <taxon>Bacteria</taxon>
        <taxon>Bacillati</taxon>
        <taxon>Actinomycetota</taxon>
        <taxon>Actinomycetes</taxon>
        <taxon>Kineosporiales</taxon>
        <taxon>Kineosporiaceae</taxon>
        <taxon>Kineococcus</taxon>
    </lineage>
</organism>
<evidence type="ECO:0000313" key="8">
    <source>
        <dbReference type="Proteomes" id="UP001589748"/>
    </source>
</evidence>